<dbReference type="SUPFAM" id="SSF110857">
    <property type="entry name" value="Gamma-glutamyl cyclotransferase-like"/>
    <property type="match status" value="1"/>
</dbReference>
<reference evidence="3" key="1">
    <citation type="submission" date="2023-07" db="EMBL/GenBank/DDBJ databases">
        <title>Zobellia barbeyronii sp. nov., a new marine flavobacterium, isolated from green and red algae.</title>
        <authorList>
            <person name="Nedashkovskaya O.I."/>
            <person name="Otstavnykh N."/>
            <person name="Zhukova N."/>
            <person name="Guzev K."/>
            <person name="Chausova V."/>
            <person name="Tekutyeva L."/>
            <person name="Mikhailov V."/>
            <person name="Isaeva M."/>
        </authorList>
    </citation>
    <scope>NUCLEOTIDE SEQUENCE [LARGE SCALE GENOMIC DNA]</scope>
    <source>
        <strain evidence="3">KMM 6746</strain>
    </source>
</reference>
<dbReference type="Gene3D" id="3.10.490.10">
    <property type="entry name" value="Gamma-glutamyl cyclotransferase-like"/>
    <property type="match status" value="1"/>
</dbReference>
<sequence length="77" mass="8863">MVGIQDVLNGYYISLEKIMGRYLVIEKAINKESKIEGIVYELQDNEFLKVDLYEGEAYKKIKVVLKSGKSAWVYVKA</sequence>
<comment type="caution">
    <text evidence="2">The sequence shown here is derived from an EMBL/GenBank/DDBJ whole genome shotgun (WGS) entry which is preliminary data.</text>
</comment>
<dbReference type="Proteomes" id="UP000740413">
    <property type="component" value="Unassembled WGS sequence"/>
</dbReference>
<dbReference type="EMBL" id="JACATN010000001">
    <property type="protein sequence ID" value="MBT2159963.1"/>
    <property type="molecule type" value="Genomic_DNA"/>
</dbReference>
<organism evidence="2 3">
    <name type="scientific">Zobellia barbeyronii</name>
    <dbReference type="NCBI Taxonomy" id="2748009"/>
    <lineage>
        <taxon>Bacteria</taxon>
        <taxon>Pseudomonadati</taxon>
        <taxon>Bacteroidota</taxon>
        <taxon>Flavobacteriia</taxon>
        <taxon>Flavobacteriales</taxon>
        <taxon>Flavobacteriaceae</taxon>
        <taxon>Zobellia</taxon>
    </lineage>
</organism>
<evidence type="ECO:0000313" key="3">
    <source>
        <dbReference type="Proteomes" id="UP000740413"/>
    </source>
</evidence>
<protein>
    <submittedName>
        <fullName evidence="2">Gamma-glutamylcyclotransferase</fullName>
    </submittedName>
</protein>
<dbReference type="InterPro" id="IPR009288">
    <property type="entry name" value="AIG2-like_dom"/>
</dbReference>
<keyword evidence="3" id="KW-1185">Reference proteome</keyword>
<proteinExistence type="predicted"/>
<evidence type="ECO:0000259" key="1">
    <source>
        <dbReference type="Pfam" id="PF06094"/>
    </source>
</evidence>
<dbReference type="Pfam" id="PF06094">
    <property type="entry name" value="GGACT"/>
    <property type="match status" value="1"/>
</dbReference>
<evidence type="ECO:0000313" key="2">
    <source>
        <dbReference type="EMBL" id="MBT2159963.1"/>
    </source>
</evidence>
<feature type="domain" description="Gamma-glutamylcyclotransferase AIG2-like" evidence="1">
    <location>
        <begin position="20"/>
        <end position="76"/>
    </location>
</feature>
<name>A0ABS5W963_9FLAO</name>
<dbReference type="InterPro" id="IPR036568">
    <property type="entry name" value="GGCT-like_sf"/>
</dbReference>
<gene>
    <name evidence="2" type="ORF">HW347_01735</name>
</gene>
<accession>A0ABS5W963</accession>